<accession>A0A9X0A615</accession>
<name>A0A9X0A615_9CNID</name>
<reference evidence="1" key="1">
    <citation type="submission" date="2023-01" db="EMBL/GenBank/DDBJ databases">
        <title>Genome assembly of the deep-sea coral Lophelia pertusa.</title>
        <authorList>
            <person name="Herrera S."/>
            <person name="Cordes E."/>
        </authorList>
    </citation>
    <scope>NUCLEOTIDE SEQUENCE</scope>
    <source>
        <strain evidence="1">USNM1676648</strain>
        <tissue evidence="1">Polyp</tissue>
    </source>
</reference>
<sequence>MDVLSDHDIEWSKAVMDDKVMLNDILSFETVNFLFKYELYEEAQMYSNLPVQGRPVWQVDTV</sequence>
<protein>
    <submittedName>
        <fullName evidence="1">Uncharacterized protein</fullName>
    </submittedName>
</protein>
<evidence type="ECO:0000313" key="2">
    <source>
        <dbReference type="Proteomes" id="UP001163046"/>
    </source>
</evidence>
<keyword evidence="2" id="KW-1185">Reference proteome</keyword>
<proteinExistence type="predicted"/>
<dbReference type="AlphaFoldDB" id="A0A9X0A615"/>
<dbReference type="EMBL" id="MU825397">
    <property type="protein sequence ID" value="KAJ7394012.1"/>
    <property type="molecule type" value="Genomic_DNA"/>
</dbReference>
<comment type="caution">
    <text evidence="1">The sequence shown here is derived from an EMBL/GenBank/DDBJ whole genome shotgun (WGS) entry which is preliminary data.</text>
</comment>
<gene>
    <name evidence="1" type="ORF">OS493_003684</name>
</gene>
<organism evidence="1 2">
    <name type="scientific">Desmophyllum pertusum</name>
    <dbReference type="NCBI Taxonomy" id="174260"/>
    <lineage>
        <taxon>Eukaryota</taxon>
        <taxon>Metazoa</taxon>
        <taxon>Cnidaria</taxon>
        <taxon>Anthozoa</taxon>
        <taxon>Hexacorallia</taxon>
        <taxon>Scleractinia</taxon>
        <taxon>Caryophylliina</taxon>
        <taxon>Caryophylliidae</taxon>
        <taxon>Desmophyllum</taxon>
    </lineage>
</organism>
<evidence type="ECO:0000313" key="1">
    <source>
        <dbReference type="EMBL" id="KAJ7394012.1"/>
    </source>
</evidence>
<dbReference type="Proteomes" id="UP001163046">
    <property type="component" value="Unassembled WGS sequence"/>
</dbReference>